<dbReference type="InterPro" id="IPR039424">
    <property type="entry name" value="SBP_5"/>
</dbReference>
<feature type="chain" id="PRO_5047456130" evidence="2">
    <location>
        <begin position="36"/>
        <end position="748"/>
    </location>
</feature>
<keyword evidence="2" id="KW-0732">Signal</keyword>
<evidence type="ECO:0000313" key="4">
    <source>
        <dbReference type="EMBL" id="MEC5387086.1"/>
    </source>
</evidence>
<keyword evidence="5" id="KW-1185">Reference proteome</keyword>
<feature type="transmembrane region" description="Helical" evidence="1">
    <location>
        <begin position="714"/>
        <end position="732"/>
    </location>
</feature>
<dbReference type="EMBL" id="JAYXHS010000003">
    <property type="protein sequence ID" value="MEC5387086.1"/>
    <property type="molecule type" value="Genomic_DNA"/>
</dbReference>
<evidence type="ECO:0000259" key="3">
    <source>
        <dbReference type="Pfam" id="PF00496"/>
    </source>
</evidence>
<feature type="signal peptide" evidence="2">
    <location>
        <begin position="1"/>
        <end position="35"/>
    </location>
</feature>
<comment type="caution">
    <text evidence="4">The sequence shown here is derived from an EMBL/GenBank/DDBJ whole genome shotgun (WGS) entry which is preliminary data.</text>
</comment>
<dbReference type="Proteomes" id="UP001331561">
    <property type="component" value="Unassembled WGS sequence"/>
</dbReference>
<reference evidence="4 5" key="1">
    <citation type="submission" date="2024-01" db="EMBL/GenBank/DDBJ databases">
        <title>Uliginosibacterium soil sp. nov.</title>
        <authorList>
            <person name="Lv Y."/>
        </authorList>
    </citation>
    <scope>NUCLEOTIDE SEQUENCE [LARGE SCALE GENOMIC DNA]</scope>
    <source>
        <strain evidence="4 5">H3</strain>
    </source>
</reference>
<evidence type="ECO:0000256" key="1">
    <source>
        <dbReference type="SAM" id="Phobius"/>
    </source>
</evidence>
<dbReference type="RefSeq" id="WP_327600067.1">
    <property type="nucleotide sequence ID" value="NZ_JAYXHS010000003.1"/>
</dbReference>
<keyword evidence="1" id="KW-0812">Transmembrane</keyword>
<accession>A0ABU6K6M3</accession>
<feature type="domain" description="Solute-binding protein family 5" evidence="3">
    <location>
        <begin position="183"/>
        <end position="610"/>
    </location>
</feature>
<dbReference type="CDD" id="cd08505">
    <property type="entry name" value="PBP2_NikA_DppA_OppA_like_18"/>
    <property type="match status" value="1"/>
</dbReference>
<keyword evidence="1" id="KW-1133">Transmembrane helix</keyword>
<gene>
    <name evidence="4" type="ORF">VVD49_15260</name>
</gene>
<organism evidence="4 5">
    <name type="scientific">Uliginosibacterium silvisoli</name>
    <dbReference type="NCBI Taxonomy" id="3114758"/>
    <lineage>
        <taxon>Bacteria</taxon>
        <taxon>Pseudomonadati</taxon>
        <taxon>Pseudomonadota</taxon>
        <taxon>Betaproteobacteria</taxon>
        <taxon>Rhodocyclales</taxon>
        <taxon>Zoogloeaceae</taxon>
        <taxon>Uliginosibacterium</taxon>
    </lineage>
</organism>
<protein>
    <submittedName>
        <fullName evidence="4">ABC transporter substrate-binding protein</fullName>
    </submittedName>
</protein>
<name>A0ABU6K6M3_9RHOO</name>
<evidence type="ECO:0000256" key="2">
    <source>
        <dbReference type="SAM" id="SignalP"/>
    </source>
</evidence>
<keyword evidence="1" id="KW-0472">Membrane</keyword>
<dbReference type="SUPFAM" id="SSF53850">
    <property type="entry name" value="Periplasmic binding protein-like II"/>
    <property type="match status" value="1"/>
</dbReference>
<dbReference type="InterPro" id="IPR000914">
    <property type="entry name" value="SBP_5_dom"/>
</dbReference>
<sequence length="748" mass="85403">MTRQGLPTFWRIAIRLLRRLHVASSVLLFSILLSACSDNANNPYPASERNQKIAYDFFSERPKHLDPVQSYVENESDILAQIYEPLYDYHLLKRPYQLIPNLATAMPGVTYLDKEGHALPATAPIEQIAKTVYEIKIRSGVRYQPHPAFALSDQGQPLYAALNPAEIQHYRRPGDFPQQGTRELVAEDFVYQFKRLVRPGLHSPVIEIFKVIDGLEALQKQLDADAKAGKIHPSGWIDLRQYQLPGVQAPDPHTLRITLRGKYPQFIYWLAQTFTVAMPWEADRFYAQPGMANQELTLDNWPVGTGPYMLTRYDGSRELRLERNPNWWGANGVQTYPCDGDQSDRDAGLLKDCGKPLPFIDAISIVQENEAIPLWNKFMQGYYDQFNAGRVKLENFDTAVKMPATGGLDATDDMKARGVRLQTEVEPAIRFYAFNMLDNVVGGDTAEQKERARKLRLAISIAIDVEEQLTVFNNGLGRPAQGPIPPGIFGYKEGCEGRNPYVYDCVNGKVQRKSIDEAKKLMREAGYPDGRDAKTGEPLIVNLDGVGSPTGRVDWLSRQFKKLGIQLVPRLTDFNRFQEKVRTGNWQFLLWGWNADFPDPENFMFLFHGQQAKVKYGGENHANYVNPAFDHLYEQLKLMDITADRSEVVSRMVEMLRHDAPWIYLWHDESFALRNEWLQNTKPGKILRSTRKYQRIDAALREQRRTEWNHPARWPLLILGLLLIGAVSTIVWQARRHAGQRALPGGPQ</sequence>
<dbReference type="Pfam" id="PF00496">
    <property type="entry name" value="SBP_bac_5"/>
    <property type="match status" value="1"/>
</dbReference>
<dbReference type="Gene3D" id="3.10.105.10">
    <property type="entry name" value="Dipeptide-binding Protein, Domain 3"/>
    <property type="match status" value="1"/>
</dbReference>
<dbReference type="PANTHER" id="PTHR30290">
    <property type="entry name" value="PERIPLASMIC BINDING COMPONENT OF ABC TRANSPORTER"/>
    <property type="match status" value="1"/>
</dbReference>
<proteinExistence type="predicted"/>
<evidence type="ECO:0000313" key="5">
    <source>
        <dbReference type="Proteomes" id="UP001331561"/>
    </source>
</evidence>
<dbReference type="Gene3D" id="3.40.190.10">
    <property type="entry name" value="Periplasmic binding protein-like II"/>
    <property type="match status" value="1"/>
</dbReference>